<name>A0A815GTX1_ADIRI</name>
<dbReference type="InterPro" id="IPR001841">
    <property type="entry name" value="Znf_RING"/>
</dbReference>
<dbReference type="InterPro" id="IPR003613">
    <property type="entry name" value="Ubox_domain"/>
</dbReference>
<dbReference type="PROSITE" id="PS50145">
    <property type="entry name" value="ZF_TRAF"/>
    <property type="match status" value="1"/>
</dbReference>
<keyword evidence="3 4" id="KW-0862">Zinc</keyword>
<accession>A0A815GTX1</accession>
<dbReference type="AlphaFoldDB" id="A0A815GTX1"/>
<keyword evidence="2 4" id="KW-0863">Zinc-finger</keyword>
<sequence>MFEQRNTVHDGYEYVDEASIDPELICSICHQPFQDPQYTPCDDTFCRRCITQWIQTQNTSCPICRKFLSIDNLTQVNRPLRNMLNRLQVKCTTCGQSGLQRGDLDDHMNKICPKMEILCSSADIRCSWKGQREQLDEHLSTCAFNSLRYVIIPLVTENSEFKEQIIEMKDQIDKLRNDSQQLQERANRLAIQADTYQRENQRLQEQIVQLQLQPLRKLYR</sequence>
<dbReference type="Pfam" id="PF13639">
    <property type="entry name" value="zf-RING_2"/>
    <property type="match status" value="1"/>
</dbReference>
<evidence type="ECO:0000256" key="1">
    <source>
        <dbReference type="ARBA" id="ARBA00022723"/>
    </source>
</evidence>
<feature type="domain" description="TRAF-type" evidence="7">
    <location>
        <begin position="89"/>
        <end position="135"/>
    </location>
</feature>
<dbReference type="InterPro" id="IPR001293">
    <property type="entry name" value="Znf_TRAF"/>
</dbReference>
<dbReference type="GO" id="GO:0016567">
    <property type="term" value="P:protein ubiquitination"/>
    <property type="evidence" value="ECO:0007669"/>
    <property type="project" value="InterPro"/>
</dbReference>
<dbReference type="GO" id="GO:0004842">
    <property type="term" value="F:ubiquitin-protein transferase activity"/>
    <property type="evidence" value="ECO:0007669"/>
    <property type="project" value="InterPro"/>
</dbReference>
<feature type="domain" description="RING-type" evidence="6">
    <location>
        <begin position="26"/>
        <end position="65"/>
    </location>
</feature>
<dbReference type="PANTHER" id="PTHR10131">
    <property type="entry name" value="TNF RECEPTOR ASSOCIATED FACTOR"/>
    <property type="match status" value="1"/>
</dbReference>
<evidence type="ECO:0000313" key="9">
    <source>
        <dbReference type="Proteomes" id="UP000663852"/>
    </source>
</evidence>
<reference evidence="8" key="1">
    <citation type="submission" date="2021-02" db="EMBL/GenBank/DDBJ databases">
        <authorList>
            <person name="Nowell W R."/>
        </authorList>
    </citation>
    <scope>NUCLEOTIDE SEQUENCE</scope>
</reference>
<dbReference type="SMART" id="SM00504">
    <property type="entry name" value="Ubox"/>
    <property type="match status" value="1"/>
</dbReference>
<protein>
    <recommendedName>
        <fullName evidence="10">RING-type domain-containing protein</fullName>
    </recommendedName>
</protein>
<dbReference type="Pfam" id="PF02176">
    <property type="entry name" value="zf-TRAF"/>
    <property type="match status" value="1"/>
</dbReference>
<keyword evidence="1 4" id="KW-0479">Metal-binding</keyword>
<evidence type="ECO:0000313" key="8">
    <source>
        <dbReference type="EMBL" id="CAF1344733.1"/>
    </source>
</evidence>
<proteinExistence type="predicted"/>
<evidence type="ECO:0000259" key="6">
    <source>
        <dbReference type="PROSITE" id="PS50089"/>
    </source>
</evidence>
<evidence type="ECO:0000256" key="4">
    <source>
        <dbReference type="PROSITE-ProRule" id="PRU00207"/>
    </source>
</evidence>
<evidence type="ECO:0000259" key="7">
    <source>
        <dbReference type="PROSITE" id="PS50145"/>
    </source>
</evidence>
<comment type="caution">
    <text evidence="8">The sequence shown here is derived from an EMBL/GenBank/DDBJ whole genome shotgun (WGS) entry which is preliminary data.</text>
</comment>
<dbReference type="Proteomes" id="UP000663852">
    <property type="component" value="Unassembled WGS sequence"/>
</dbReference>
<dbReference type="PROSITE" id="PS50089">
    <property type="entry name" value="ZF_RING_2"/>
    <property type="match status" value="1"/>
</dbReference>
<keyword evidence="5" id="KW-0175">Coiled coil</keyword>
<feature type="coiled-coil region" evidence="5">
    <location>
        <begin position="158"/>
        <end position="213"/>
    </location>
</feature>
<dbReference type="SMART" id="SM00184">
    <property type="entry name" value="RING"/>
    <property type="match status" value="1"/>
</dbReference>
<evidence type="ECO:0000256" key="3">
    <source>
        <dbReference type="ARBA" id="ARBA00022833"/>
    </source>
</evidence>
<organism evidence="8 9">
    <name type="scientific">Adineta ricciae</name>
    <name type="common">Rotifer</name>
    <dbReference type="NCBI Taxonomy" id="249248"/>
    <lineage>
        <taxon>Eukaryota</taxon>
        <taxon>Metazoa</taxon>
        <taxon>Spiralia</taxon>
        <taxon>Gnathifera</taxon>
        <taxon>Rotifera</taxon>
        <taxon>Eurotatoria</taxon>
        <taxon>Bdelloidea</taxon>
        <taxon>Adinetida</taxon>
        <taxon>Adinetidae</taxon>
        <taxon>Adineta</taxon>
    </lineage>
</organism>
<dbReference type="SUPFAM" id="SSF57850">
    <property type="entry name" value="RING/U-box"/>
    <property type="match status" value="1"/>
</dbReference>
<evidence type="ECO:0008006" key="10">
    <source>
        <dbReference type="Google" id="ProtNLM"/>
    </source>
</evidence>
<dbReference type="EMBL" id="CAJNOJ010000257">
    <property type="protein sequence ID" value="CAF1344733.1"/>
    <property type="molecule type" value="Genomic_DNA"/>
</dbReference>
<dbReference type="Gene3D" id="3.30.40.10">
    <property type="entry name" value="Zinc/RING finger domain, C3HC4 (zinc finger)"/>
    <property type="match status" value="2"/>
</dbReference>
<evidence type="ECO:0000256" key="5">
    <source>
        <dbReference type="SAM" id="Coils"/>
    </source>
</evidence>
<dbReference type="GO" id="GO:0008270">
    <property type="term" value="F:zinc ion binding"/>
    <property type="evidence" value="ECO:0007669"/>
    <property type="project" value="UniProtKB-KW"/>
</dbReference>
<dbReference type="InterPro" id="IPR013083">
    <property type="entry name" value="Znf_RING/FYVE/PHD"/>
</dbReference>
<dbReference type="OrthoDB" id="438726at2759"/>
<dbReference type="PANTHER" id="PTHR10131:SF94">
    <property type="entry name" value="TNF RECEPTOR-ASSOCIATED FACTOR 4"/>
    <property type="match status" value="1"/>
</dbReference>
<dbReference type="SUPFAM" id="SSF49599">
    <property type="entry name" value="TRAF domain-like"/>
    <property type="match status" value="1"/>
</dbReference>
<feature type="zinc finger region" description="TRAF-type" evidence="4">
    <location>
        <begin position="89"/>
        <end position="135"/>
    </location>
</feature>
<evidence type="ECO:0000256" key="2">
    <source>
        <dbReference type="ARBA" id="ARBA00022771"/>
    </source>
</evidence>
<gene>
    <name evidence="8" type="ORF">EDS130_LOCUS32937</name>
</gene>